<proteinExistence type="predicted"/>
<dbReference type="AlphaFoldDB" id="A0A2G5T974"/>
<name>A0A2G5T974_9PELO</name>
<reference evidence="2" key="1">
    <citation type="submission" date="2017-10" db="EMBL/GenBank/DDBJ databases">
        <title>Rapid genome shrinkage in a self-fertile nematode reveals novel sperm competition proteins.</title>
        <authorList>
            <person name="Yin D."/>
            <person name="Schwarz E.M."/>
            <person name="Thomas C.G."/>
            <person name="Felde R.L."/>
            <person name="Korf I.F."/>
            <person name="Cutter A.D."/>
            <person name="Schartner C.M."/>
            <person name="Ralston E.J."/>
            <person name="Meyer B.J."/>
            <person name="Haag E.S."/>
        </authorList>
    </citation>
    <scope>NUCLEOTIDE SEQUENCE [LARGE SCALE GENOMIC DNA]</scope>
    <source>
        <strain evidence="2">JU1422</strain>
    </source>
</reference>
<keyword evidence="2" id="KW-1185">Reference proteome</keyword>
<sequence>MKSNQLQFITELLERRHEKQLRTRIDFVEILLPQSVSIESLSSLDYFIGNIDFSNIDSNFVTEYIQNFLGQKNAKFHVLRAAIPDWTSDQVNTFGTDLNLEHFDTNLNRTHKPNYQFHGLTNDSRLFQMRKNETSVLVFHFSHGTLGFDKMTITVWLLEEQ</sequence>
<dbReference type="EMBL" id="PDUG01000005">
    <property type="protein sequence ID" value="PIC23945.1"/>
    <property type="molecule type" value="Genomic_DNA"/>
</dbReference>
<evidence type="ECO:0000313" key="1">
    <source>
        <dbReference type="EMBL" id="PIC23945.1"/>
    </source>
</evidence>
<gene>
    <name evidence="1" type="primary">Cnig_chr_V.g17463</name>
    <name evidence="1" type="ORF">B9Z55_017463</name>
</gene>
<evidence type="ECO:0000313" key="2">
    <source>
        <dbReference type="Proteomes" id="UP000230233"/>
    </source>
</evidence>
<organism evidence="1 2">
    <name type="scientific">Caenorhabditis nigoni</name>
    <dbReference type="NCBI Taxonomy" id="1611254"/>
    <lineage>
        <taxon>Eukaryota</taxon>
        <taxon>Metazoa</taxon>
        <taxon>Ecdysozoa</taxon>
        <taxon>Nematoda</taxon>
        <taxon>Chromadorea</taxon>
        <taxon>Rhabditida</taxon>
        <taxon>Rhabditina</taxon>
        <taxon>Rhabditomorpha</taxon>
        <taxon>Rhabditoidea</taxon>
        <taxon>Rhabditidae</taxon>
        <taxon>Peloderinae</taxon>
        <taxon>Caenorhabditis</taxon>
    </lineage>
</organism>
<comment type="caution">
    <text evidence="1">The sequence shown here is derived from an EMBL/GenBank/DDBJ whole genome shotgun (WGS) entry which is preliminary data.</text>
</comment>
<dbReference type="Proteomes" id="UP000230233">
    <property type="component" value="Chromosome V"/>
</dbReference>
<protein>
    <submittedName>
        <fullName evidence="1">Uncharacterized protein</fullName>
    </submittedName>
</protein>
<dbReference type="OrthoDB" id="5886022at2759"/>
<accession>A0A2G5T974</accession>